<evidence type="ECO:0000256" key="3">
    <source>
        <dbReference type="ARBA" id="ARBA00022989"/>
    </source>
</evidence>
<keyword evidence="2" id="KW-0812">Transmembrane</keyword>
<dbReference type="Proteomes" id="UP001629953">
    <property type="component" value="Unassembled WGS sequence"/>
</dbReference>
<dbReference type="InterPro" id="IPR020910">
    <property type="entry name" value="UPF0370"/>
</dbReference>
<keyword evidence="1" id="KW-1003">Cell membrane</keyword>
<comment type="caution">
    <text evidence="5">The sequence shown here is derived from an EMBL/GenBank/DDBJ whole genome shotgun (WGS) entry which is preliminary data.</text>
</comment>
<evidence type="ECO:0000313" key="6">
    <source>
        <dbReference type="Proteomes" id="UP001629953"/>
    </source>
</evidence>
<organism evidence="5 6">
    <name type="scientific">Celerinatantimonas yamalensis</name>
    <dbReference type="NCBI Taxonomy" id="559956"/>
    <lineage>
        <taxon>Bacteria</taxon>
        <taxon>Pseudomonadati</taxon>
        <taxon>Pseudomonadota</taxon>
        <taxon>Gammaproteobacteria</taxon>
        <taxon>Celerinatantimonadaceae</taxon>
        <taxon>Celerinatantimonas</taxon>
    </lineage>
</organism>
<keyword evidence="4" id="KW-0472">Membrane</keyword>
<reference evidence="5 6" key="1">
    <citation type="journal article" date="2013" name="Int. J. Syst. Evol. Microbiol.">
        <title>Celerinatantimonas yamalensis sp. nov., a cold-adapted diazotrophic bacterium from a cold permafrost brine.</title>
        <authorList>
            <person name="Shcherbakova V."/>
            <person name="Chuvilskaya N."/>
            <person name="Rivkina E."/>
            <person name="Demidov N."/>
            <person name="Uchaeva V."/>
            <person name="Suetin S."/>
            <person name="Suzina N."/>
            <person name="Gilichinsky D."/>
        </authorList>
    </citation>
    <scope>NUCLEOTIDE SEQUENCE [LARGE SCALE GENOMIC DNA]</scope>
    <source>
        <strain evidence="5 6">C7</strain>
    </source>
</reference>
<evidence type="ECO:0000313" key="5">
    <source>
        <dbReference type="EMBL" id="MFM2484491.1"/>
    </source>
</evidence>
<evidence type="ECO:0000256" key="2">
    <source>
        <dbReference type="ARBA" id="ARBA00022692"/>
    </source>
</evidence>
<dbReference type="EMBL" id="JBEQCT010000002">
    <property type="protein sequence ID" value="MFM2484491.1"/>
    <property type="molecule type" value="Genomic_DNA"/>
</dbReference>
<evidence type="ECO:0000256" key="1">
    <source>
        <dbReference type="ARBA" id="ARBA00022475"/>
    </source>
</evidence>
<sequence length="58" mass="6905">MKFWWIIAILVFLVGIFLNTIKDMRRSTDAYAKNRAKEMAELEEKLKQKQQQDDDASK</sequence>
<accession>A0ABW9G677</accession>
<keyword evidence="3" id="KW-1133">Transmembrane helix</keyword>
<name>A0ABW9G677_9GAMM</name>
<keyword evidence="6" id="KW-1185">Reference proteome</keyword>
<proteinExistence type="predicted"/>
<dbReference type="RefSeq" id="WP_408622670.1">
    <property type="nucleotide sequence ID" value="NZ_JBEQCT010000002.1"/>
</dbReference>
<evidence type="ECO:0008006" key="7">
    <source>
        <dbReference type="Google" id="ProtNLM"/>
    </source>
</evidence>
<dbReference type="Pfam" id="PF13980">
    <property type="entry name" value="UPF0370"/>
    <property type="match status" value="1"/>
</dbReference>
<evidence type="ECO:0000256" key="4">
    <source>
        <dbReference type="ARBA" id="ARBA00023136"/>
    </source>
</evidence>
<protein>
    <recommendedName>
        <fullName evidence="7">DUF2897 family protein</fullName>
    </recommendedName>
</protein>
<gene>
    <name evidence="5" type="ORF">ABUE30_05325</name>
</gene>